<organism evidence="1 2">
    <name type="scientific">Allofrancisella frigidaquae</name>
    <dbReference type="NCBI Taxonomy" id="1085644"/>
    <lineage>
        <taxon>Bacteria</taxon>
        <taxon>Pseudomonadati</taxon>
        <taxon>Pseudomonadota</taxon>
        <taxon>Gammaproteobacteria</taxon>
        <taxon>Thiotrichales</taxon>
        <taxon>Francisellaceae</taxon>
        <taxon>Allofrancisella</taxon>
    </lineage>
</organism>
<keyword evidence="2" id="KW-1185">Reference proteome</keyword>
<reference evidence="1 2" key="1">
    <citation type="submission" date="2019-03" db="EMBL/GenBank/DDBJ databases">
        <title>Complete Genome Sequence of Allofrancisella frigidaquae Strain SYSU 10HL1970 Isolated from Water-Cooling Systems in China.</title>
        <authorList>
            <person name="Ohrman C."/>
            <person name="Uneklint I."/>
            <person name="Sjodin A."/>
        </authorList>
    </citation>
    <scope>NUCLEOTIDE SEQUENCE [LARGE SCALE GENOMIC DNA]</scope>
    <source>
        <strain evidence="1 2">SYSU 10HL1970</strain>
    </source>
</reference>
<name>A0A6M3HSD5_9GAMM</name>
<dbReference type="Proteomes" id="UP000503320">
    <property type="component" value="Chromosome"/>
</dbReference>
<evidence type="ECO:0000313" key="1">
    <source>
        <dbReference type="EMBL" id="QIV94128.1"/>
    </source>
</evidence>
<dbReference type="RefSeq" id="WP_035721268.1">
    <property type="nucleotide sequence ID" value="NZ_CP038017.1"/>
</dbReference>
<protein>
    <submittedName>
        <fullName evidence="1">Uncharacterized protein</fullName>
    </submittedName>
</protein>
<evidence type="ECO:0000313" key="2">
    <source>
        <dbReference type="Proteomes" id="UP000503320"/>
    </source>
</evidence>
<dbReference type="AlphaFoldDB" id="A0A6M3HSD5"/>
<accession>A0A6M3HSD5</accession>
<dbReference type="EMBL" id="CP038017">
    <property type="protein sequence ID" value="QIV94128.1"/>
    <property type="molecule type" value="Genomic_DNA"/>
</dbReference>
<dbReference type="KEGG" id="afri:E3E15_01660"/>
<gene>
    <name evidence="1" type="ORF">E3E15_01660</name>
</gene>
<proteinExistence type="predicted"/>
<sequence length="112" mass="13289">MANQYTGNFELIIQDRFNCSAEEVLLKCQKQGLSYQDAEKVLGFKHVTIRKWAKRFGIKLPARFRTQENQFRENQNEEAYINECRSKRVSNSNIFSRCWVNVKLYSVIKAKF</sequence>